<feature type="compositionally biased region" description="Basic and acidic residues" evidence="9">
    <location>
        <begin position="342"/>
        <end position="380"/>
    </location>
</feature>
<dbReference type="GO" id="GO:0005944">
    <property type="term" value="C:phosphatidylinositol 3-kinase complex, class IB"/>
    <property type="evidence" value="ECO:0007669"/>
    <property type="project" value="InterPro"/>
</dbReference>
<sequence>MEKPTTDQFWRLQHLVERCLHDLEKLSCTESPKNAGLALNRWTLEELMSRHPSNGVLVIRQILDKLRELHGTFNHDGFVPLALMFWSTAINTPHIPQDKQILNISYEEFCKFLTWPQPAGGLCKNVLHFIKTEMRAPGITFQRLAQAENEISSNSCLPNAKTVLLLDPAEVPQGFSETVKAELKLLGLDRQSSTVKLIRHVFQSTGGREYDLDALQKSLQTKDKDFVHSVYLRCVSALEKADSSRNDDRSSGDLGQQLHTIYEEIVGSGKKGENNSTLEFIPLPLPKILVHDWKDQNLDFLYKYVQQKKIGKALATEQGSGDVQPFRDSGFSSASISSGSWPERESACETQPRDDGLSALRHSEARLPSDKRPDSGYSEKDELELSNIEEDELLDTDPNVSKADLPQTDEYYLPSELPLLDEDEPRETLCCRGSIEDDLSDNEATEECSSLKITSEANKLKRKTAMRRKLQLRDEKAAECRALRIVVFGRDKTLGRLARAYNRMRIRESRCSLLMKHFRLEFYYIPIRDRPPSTANPLCGQALNQQQDQDNCVISQTLGVIDTWYERNVGNAFSIMTLLPSQITQETNGIAHYPFWANTVLYYSRFAKHSVLLQAYQMELCLINGKKVKEIFVQEMLVTPQSSRQTLTAGQCRRASEFDKEPSVSLSMAYDKVSVSKRVQTVTVEKNFTSVKISRLSPLVKAEANLDTLYLITMEPAGKQTRMLPFVTQVNQQTTPQIRNPPIRVNAVSLKSRAYSTLTVMLDNDESKVFQDVISCAVSACLNPEHSLLKRQHKTSKVNPGDCHPFLGLPISLFSVRTL</sequence>
<protein>
    <recommendedName>
        <fullName evidence="8">Phosphoinositide 3-kinase regulatory subunit 5</fullName>
    </recommendedName>
</protein>
<organism evidence="10 11">
    <name type="scientific">Petromyzon marinus</name>
    <name type="common">Sea lamprey</name>
    <dbReference type="NCBI Taxonomy" id="7757"/>
    <lineage>
        <taxon>Eukaryota</taxon>
        <taxon>Metazoa</taxon>
        <taxon>Chordata</taxon>
        <taxon>Craniata</taxon>
        <taxon>Vertebrata</taxon>
        <taxon>Cyclostomata</taxon>
        <taxon>Hyperoartia</taxon>
        <taxon>Petromyzontiformes</taxon>
        <taxon>Petromyzontidae</taxon>
        <taxon>Petromyzon</taxon>
    </lineage>
</organism>
<evidence type="ECO:0000256" key="6">
    <source>
        <dbReference type="ARBA" id="ARBA00023136"/>
    </source>
</evidence>
<dbReference type="InterPro" id="IPR019522">
    <property type="entry name" value="PIK3R5/6"/>
</dbReference>
<feature type="compositionally biased region" description="Low complexity" evidence="9">
    <location>
        <begin position="329"/>
        <end position="340"/>
    </location>
</feature>
<dbReference type="GO" id="GO:0005634">
    <property type="term" value="C:nucleus"/>
    <property type="evidence" value="ECO:0007669"/>
    <property type="project" value="UniProtKB-SubCell"/>
</dbReference>
<evidence type="ECO:0000256" key="5">
    <source>
        <dbReference type="ARBA" id="ARBA00022490"/>
    </source>
</evidence>
<keyword evidence="4" id="KW-1003">Cell membrane</keyword>
<dbReference type="GO" id="GO:0007186">
    <property type="term" value="P:G protein-coupled receptor signaling pathway"/>
    <property type="evidence" value="ECO:0007669"/>
    <property type="project" value="TreeGrafter"/>
</dbReference>
<evidence type="ECO:0000256" key="9">
    <source>
        <dbReference type="SAM" id="MobiDB-lite"/>
    </source>
</evidence>
<dbReference type="AlphaFoldDB" id="A0AAJ7TG30"/>
<dbReference type="GeneID" id="116946277"/>
<proteinExistence type="predicted"/>
<dbReference type="GO" id="GO:0046935">
    <property type="term" value="F:1-phosphatidylinositol-3-kinase regulator activity"/>
    <property type="evidence" value="ECO:0007669"/>
    <property type="project" value="InterPro"/>
</dbReference>
<keyword evidence="6" id="KW-0472">Membrane</keyword>
<evidence type="ECO:0000313" key="11">
    <source>
        <dbReference type="RefSeq" id="XP_032817212.1"/>
    </source>
</evidence>
<feature type="compositionally biased region" description="Acidic residues" evidence="9">
    <location>
        <begin position="381"/>
        <end position="395"/>
    </location>
</feature>
<dbReference type="PANTHER" id="PTHR15593">
    <property type="entry name" value="PHOSPHATIDYLINOSITOL 3-KINASE REGULATORY SUBUNIT"/>
    <property type="match status" value="1"/>
</dbReference>
<dbReference type="RefSeq" id="XP_032817212.1">
    <property type="nucleotide sequence ID" value="XM_032961321.1"/>
</dbReference>
<keyword evidence="7" id="KW-0539">Nucleus</keyword>
<evidence type="ECO:0000256" key="4">
    <source>
        <dbReference type="ARBA" id="ARBA00022475"/>
    </source>
</evidence>
<accession>A0AAJ7TG30</accession>
<comment type="subcellular location">
    <subcellularLocation>
        <location evidence="2">Cell membrane</location>
        <topology evidence="2">Peripheral membrane protein</topology>
    </subcellularLocation>
    <subcellularLocation>
        <location evidence="3">Cytoplasm</location>
    </subcellularLocation>
    <subcellularLocation>
        <location evidence="1">Nucleus</location>
    </subcellularLocation>
</comment>
<dbReference type="PANTHER" id="PTHR15593:SF2">
    <property type="entry name" value="PHOSPHOINOSITIDE 3-KINASE REGULATORY SUBUNIT 5"/>
    <property type="match status" value="1"/>
</dbReference>
<keyword evidence="10" id="KW-1185">Reference proteome</keyword>
<evidence type="ECO:0000256" key="1">
    <source>
        <dbReference type="ARBA" id="ARBA00004123"/>
    </source>
</evidence>
<gene>
    <name evidence="11" type="primary">LOC116946277</name>
</gene>
<dbReference type="KEGG" id="pmrn:116946277"/>
<keyword evidence="5" id="KW-0963">Cytoplasm</keyword>
<dbReference type="Proteomes" id="UP001318040">
    <property type="component" value="Chromosome 26"/>
</dbReference>
<dbReference type="GO" id="GO:0005737">
    <property type="term" value="C:cytoplasm"/>
    <property type="evidence" value="ECO:0007669"/>
    <property type="project" value="UniProtKB-SubCell"/>
</dbReference>
<dbReference type="GO" id="GO:0005886">
    <property type="term" value="C:plasma membrane"/>
    <property type="evidence" value="ECO:0007669"/>
    <property type="project" value="UniProtKB-SubCell"/>
</dbReference>
<evidence type="ECO:0000256" key="3">
    <source>
        <dbReference type="ARBA" id="ARBA00004496"/>
    </source>
</evidence>
<evidence type="ECO:0000313" key="10">
    <source>
        <dbReference type="Proteomes" id="UP001318040"/>
    </source>
</evidence>
<evidence type="ECO:0000256" key="7">
    <source>
        <dbReference type="ARBA" id="ARBA00023242"/>
    </source>
</evidence>
<name>A0AAJ7TG30_PETMA</name>
<reference evidence="11" key="1">
    <citation type="submission" date="2025-08" db="UniProtKB">
        <authorList>
            <consortium name="RefSeq"/>
        </authorList>
    </citation>
    <scope>IDENTIFICATION</scope>
    <source>
        <tissue evidence="11">Sperm</tissue>
    </source>
</reference>
<dbReference type="Pfam" id="PF10486">
    <property type="entry name" value="PI3K_1B_p101"/>
    <property type="match status" value="1"/>
</dbReference>
<evidence type="ECO:0000256" key="2">
    <source>
        <dbReference type="ARBA" id="ARBA00004202"/>
    </source>
</evidence>
<feature type="region of interest" description="Disordered" evidence="9">
    <location>
        <begin position="316"/>
        <end position="408"/>
    </location>
</feature>
<evidence type="ECO:0000256" key="8">
    <source>
        <dbReference type="ARBA" id="ARBA00040195"/>
    </source>
</evidence>